<evidence type="ECO:0000313" key="4">
    <source>
        <dbReference type="EMBL" id="CAF1348385.1"/>
    </source>
</evidence>
<feature type="region of interest" description="Disordered" evidence="1">
    <location>
        <begin position="761"/>
        <end position="817"/>
    </location>
</feature>
<evidence type="ECO:0000313" key="3">
    <source>
        <dbReference type="EMBL" id="CAF1126785.1"/>
    </source>
</evidence>
<evidence type="ECO:0000313" key="5">
    <source>
        <dbReference type="Proteomes" id="UP000663870"/>
    </source>
</evidence>
<dbReference type="AlphaFoldDB" id="A0A815H2B3"/>
<keyword evidence="5" id="KW-1185">Reference proteome</keyword>
<sequence length="845" mass="99015">MDNDNNTKIDAIDTYGSCNVCRQSYLNRHLHERENCEPYENLFSNTMKPITLEETIDIDLWNWKAVEKTSVYFPIWNAQKEWGESLSLIEQLKDPVEIICKPERYWTLFIDKYQQNQLELMKLPKVLSQIAIIDYLPVMDEQLFHQCLGRLQLSEVQPSEYRSKMYLIQAVIFKFENQLEKSLQSAHDALLCHPYDAVIGGLVIYMNHSNFHSTSRQTLINDIKKRSLDLVDITPPITMMNLTFLNRTEYLLMLKKYERAILKRLAENDPIQAAYSYMDLSMAVTGSGTLLMNNLIMACLYFFKLMNQTECTLAELYAYRSIIFDISIELFLLTRHYLPLYFQMYAYKLLYTLIMCSTNLFTKRLISSGSLKPTIVSQPILNDFHETILDELLKSILQLSKVTPFTHVPPTALSYDMVYMGCAGNEFLSKYLKSLAAENSMYQYYFFEGIWKGWISDEDFDYERYCCMHLLLRDYQWTTYDVADLLRWPMIPRTHDGWYLSIKHELQLDQSGYAEVIGVTLNNDTGDIEFMFTEAKKTEHKLFDAMDVMDVLTNGITYACFTLDPPNAQYHSHPFNEMRYLPKRLVKVPNYLLTLLHTDYLLKMISTGVEICSLTPFEMRSSSENLMQRLPAHIREELQSIAMKHKGPLIDSIHRFWIHDKVKMCVKKHRMKYDEHGNLIDDSSDDENDQSAEAEFARIFTKYYDEIGQYFPELLRLKELLKLSVLSRIIQARYESQCNFIAQIENDTTLRDHLTEIKRKIEKSKKSTTTPNANQVSKRSRDIKAKAESDKTQRSRYRNNNTAPEKQRTSKTLEIPKNPVVEFEVGTYHDLKKRSEVGDGLEIHH</sequence>
<feature type="non-terminal residue" evidence="4">
    <location>
        <position position="845"/>
    </location>
</feature>
<proteinExistence type="predicted"/>
<reference evidence="4" key="1">
    <citation type="submission" date="2021-02" db="EMBL/GenBank/DDBJ databases">
        <authorList>
            <person name="Nowell W R."/>
        </authorList>
    </citation>
    <scope>NUCLEOTIDE SEQUENCE</scope>
</reference>
<feature type="compositionally biased region" description="Basic and acidic residues" evidence="1">
    <location>
        <begin position="779"/>
        <end position="793"/>
    </location>
</feature>
<keyword evidence="2" id="KW-0812">Transmembrane</keyword>
<accession>A0A815H2B3</accession>
<protein>
    <submittedName>
        <fullName evidence="4">Uncharacterized protein</fullName>
    </submittedName>
</protein>
<feature type="transmembrane region" description="Helical" evidence="2">
    <location>
        <begin position="280"/>
        <end position="305"/>
    </location>
</feature>
<dbReference type="Proteomes" id="UP000663870">
    <property type="component" value="Unassembled WGS sequence"/>
</dbReference>
<comment type="caution">
    <text evidence="4">The sequence shown here is derived from an EMBL/GenBank/DDBJ whole genome shotgun (WGS) entry which is preliminary data.</text>
</comment>
<keyword evidence="2" id="KW-0472">Membrane</keyword>
<name>A0A815H2B3_9BILA</name>
<dbReference type="Proteomes" id="UP000663854">
    <property type="component" value="Unassembled WGS sequence"/>
</dbReference>
<gene>
    <name evidence="4" type="ORF">JXQ802_LOCUS31953</name>
    <name evidence="3" type="ORF">PYM288_LOCUS20994</name>
</gene>
<dbReference type="EMBL" id="CAJNOH010000801">
    <property type="protein sequence ID" value="CAF1126785.1"/>
    <property type="molecule type" value="Genomic_DNA"/>
</dbReference>
<dbReference type="EMBL" id="CAJNOL010001381">
    <property type="protein sequence ID" value="CAF1348385.1"/>
    <property type="molecule type" value="Genomic_DNA"/>
</dbReference>
<keyword evidence="2" id="KW-1133">Transmembrane helix</keyword>
<evidence type="ECO:0000256" key="2">
    <source>
        <dbReference type="SAM" id="Phobius"/>
    </source>
</evidence>
<organism evidence="4 5">
    <name type="scientific">Rotaria sordida</name>
    <dbReference type="NCBI Taxonomy" id="392033"/>
    <lineage>
        <taxon>Eukaryota</taxon>
        <taxon>Metazoa</taxon>
        <taxon>Spiralia</taxon>
        <taxon>Gnathifera</taxon>
        <taxon>Rotifera</taxon>
        <taxon>Eurotatoria</taxon>
        <taxon>Bdelloidea</taxon>
        <taxon>Philodinida</taxon>
        <taxon>Philodinidae</taxon>
        <taxon>Rotaria</taxon>
    </lineage>
</organism>
<feature type="transmembrane region" description="Helical" evidence="2">
    <location>
        <begin position="317"/>
        <end position="338"/>
    </location>
</feature>
<evidence type="ECO:0000256" key="1">
    <source>
        <dbReference type="SAM" id="MobiDB-lite"/>
    </source>
</evidence>